<dbReference type="Proteomes" id="UP000004994">
    <property type="component" value="Chromosome 5"/>
</dbReference>
<organism evidence="1">
    <name type="scientific">Solanum lycopersicum</name>
    <name type="common">Tomato</name>
    <name type="synonym">Lycopersicon esculentum</name>
    <dbReference type="NCBI Taxonomy" id="4081"/>
    <lineage>
        <taxon>Eukaryota</taxon>
        <taxon>Viridiplantae</taxon>
        <taxon>Streptophyta</taxon>
        <taxon>Embryophyta</taxon>
        <taxon>Tracheophyta</taxon>
        <taxon>Spermatophyta</taxon>
        <taxon>Magnoliopsida</taxon>
        <taxon>eudicotyledons</taxon>
        <taxon>Gunneridae</taxon>
        <taxon>Pentapetalae</taxon>
        <taxon>asterids</taxon>
        <taxon>lamiids</taxon>
        <taxon>Solanales</taxon>
        <taxon>Solanaceae</taxon>
        <taxon>Solanoideae</taxon>
        <taxon>Solaneae</taxon>
        <taxon>Solanum</taxon>
        <taxon>Solanum subgen. Lycopersicon</taxon>
    </lineage>
</organism>
<evidence type="ECO:0000313" key="2">
    <source>
        <dbReference type="Proteomes" id="UP000004994"/>
    </source>
</evidence>
<proteinExistence type="predicted"/>
<dbReference type="AlphaFoldDB" id="A0A3Q7GI31"/>
<protein>
    <submittedName>
        <fullName evidence="1">Uncharacterized protein</fullName>
    </submittedName>
</protein>
<dbReference type="PaxDb" id="4081-Solyc05g024200.1.1"/>
<sequence length="53" mass="6204">MIITTRKHSEKSVVVISTIFTILERGSSSRTFVQFARGILQQQSIKFFVWWTN</sequence>
<reference evidence="1" key="1">
    <citation type="journal article" date="2012" name="Nature">
        <title>The tomato genome sequence provides insights into fleshy fruit evolution.</title>
        <authorList>
            <consortium name="Tomato Genome Consortium"/>
        </authorList>
    </citation>
    <scope>NUCLEOTIDE SEQUENCE [LARGE SCALE GENOMIC DNA]</scope>
    <source>
        <strain evidence="1">cv. Heinz 1706</strain>
    </source>
</reference>
<keyword evidence="2" id="KW-1185">Reference proteome</keyword>
<dbReference type="Gramene" id="Solyc05g024200.2.1">
    <property type="protein sequence ID" value="Solyc05g024200.2.1.1"/>
    <property type="gene ID" value="Solyc05g024200.2"/>
</dbReference>
<accession>A0A3Q7GI31</accession>
<name>A0A3Q7GI31_SOLLC</name>
<evidence type="ECO:0000313" key="1">
    <source>
        <dbReference type="EnsemblPlants" id="Solyc05g024200.2.1.1"/>
    </source>
</evidence>
<dbReference type="InParanoid" id="A0A3Q7GI31"/>
<dbReference type="EnsemblPlants" id="Solyc05g024200.2.1">
    <property type="protein sequence ID" value="Solyc05g024200.2.1.1"/>
    <property type="gene ID" value="Solyc05g024200.2"/>
</dbReference>
<reference evidence="1" key="2">
    <citation type="submission" date="2019-01" db="UniProtKB">
        <authorList>
            <consortium name="EnsemblPlants"/>
        </authorList>
    </citation>
    <scope>IDENTIFICATION</scope>
    <source>
        <strain evidence="1">cv. Heinz 1706</strain>
    </source>
</reference>